<dbReference type="SUPFAM" id="SSF53790">
    <property type="entry name" value="Tetrapyrrole methylase"/>
    <property type="match status" value="1"/>
</dbReference>
<keyword evidence="4 6" id="KW-0808">Transferase</keyword>
<dbReference type="EMBL" id="BAAFSF010000004">
    <property type="protein sequence ID" value="GAB1252322.1"/>
    <property type="molecule type" value="Genomic_DNA"/>
</dbReference>
<dbReference type="InterPro" id="IPR035996">
    <property type="entry name" value="4pyrrol_Methylase_sf"/>
</dbReference>
<dbReference type="Gene3D" id="3.30.950.10">
    <property type="entry name" value="Methyltransferase, Cobalt-precorrin-4 Transmethylase, Domain 2"/>
    <property type="match status" value="1"/>
</dbReference>
<dbReference type="CDD" id="cd11648">
    <property type="entry name" value="RsmI"/>
    <property type="match status" value="1"/>
</dbReference>
<evidence type="ECO:0000256" key="5">
    <source>
        <dbReference type="ARBA" id="ARBA00022691"/>
    </source>
</evidence>
<evidence type="ECO:0000313" key="9">
    <source>
        <dbReference type="Proteomes" id="UP001628220"/>
    </source>
</evidence>
<protein>
    <recommendedName>
        <fullName evidence="6">Ribosomal RNA small subunit methyltransferase I</fullName>
        <ecNumber evidence="6">2.1.1.198</ecNumber>
    </recommendedName>
    <alternativeName>
        <fullName evidence="6">16S rRNA 2'-O-ribose C1402 methyltransferase</fullName>
    </alternativeName>
    <alternativeName>
        <fullName evidence="6">rRNA (cytidine-2'-O-)-methyltransferase RsmI</fullName>
    </alternativeName>
</protein>
<keyword evidence="1 6" id="KW-0963">Cytoplasm</keyword>
<comment type="catalytic activity">
    <reaction evidence="6">
        <text>cytidine(1402) in 16S rRNA + S-adenosyl-L-methionine = 2'-O-methylcytidine(1402) in 16S rRNA + S-adenosyl-L-homocysteine + H(+)</text>
        <dbReference type="Rhea" id="RHEA:42924"/>
        <dbReference type="Rhea" id="RHEA-COMP:10285"/>
        <dbReference type="Rhea" id="RHEA-COMP:10286"/>
        <dbReference type="ChEBI" id="CHEBI:15378"/>
        <dbReference type="ChEBI" id="CHEBI:57856"/>
        <dbReference type="ChEBI" id="CHEBI:59789"/>
        <dbReference type="ChEBI" id="CHEBI:74495"/>
        <dbReference type="ChEBI" id="CHEBI:82748"/>
        <dbReference type="EC" id="2.1.1.198"/>
    </reaction>
</comment>
<dbReference type="PANTHER" id="PTHR46111">
    <property type="entry name" value="RIBOSOMAL RNA SMALL SUBUNIT METHYLTRANSFERASE I"/>
    <property type="match status" value="1"/>
</dbReference>
<dbReference type="NCBIfam" id="TIGR00096">
    <property type="entry name" value="16S rRNA (cytidine(1402)-2'-O)-methyltransferase"/>
    <property type="match status" value="1"/>
</dbReference>
<dbReference type="InterPro" id="IPR008189">
    <property type="entry name" value="rRNA_ssu_MeTfrase_I"/>
</dbReference>
<organism evidence="8 9">
    <name type="scientific">Porphyromonas miyakawae</name>
    <dbReference type="NCBI Taxonomy" id="3137470"/>
    <lineage>
        <taxon>Bacteria</taxon>
        <taxon>Pseudomonadati</taxon>
        <taxon>Bacteroidota</taxon>
        <taxon>Bacteroidia</taxon>
        <taxon>Bacteroidales</taxon>
        <taxon>Porphyromonadaceae</taxon>
        <taxon>Porphyromonas</taxon>
    </lineage>
</organism>
<dbReference type="InterPro" id="IPR018063">
    <property type="entry name" value="SAM_MeTrfase_RsmI_CS"/>
</dbReference>
<comment type="caution">
    <text evidence="8">The sequence shown here is derived from an EMBL/GenBank/DDBJ whole genome shotgun (WGS) entry which is preliminary data.</text>
</comment>
<dbReference type="PANTHER" id="PTHR46111:SF1">
    <property type="entry name" value="RIBOSOMAL RNA SMALL SUBUNIT METHYLTRANSFERASE I"/>
    <property type="match status" value="1"/>
</dbReference>
<keyword evidence="3 6" id="KW-0489">Methyltransferase</keyword>
<dbReference type="Gene3D" id="3.40.1010.10">
    <property type="entry name" value="Cobalt-precorrin-4 Transmethylase, Domain 1"/>
    <property type="match status" value="1"/>
</dbReference>
<proteinExistence type="inferred from homology"/>
<dbReference type="HAMAP" id="MF_01877">
    <property type="entry name" value="16SrRNA_methyltr_I"/>
    <property type="match status" value="1"/>
</dbReference>
<comment type="subcellular location">
    <subcellularLocation>
        <location evidence="6">Cytoplasm</location>
    </subcellularLocation>
</comment>
<evidence type="ECO:0000256" key="4">
    <source>
        <dbReference type="ARBA" id="ARBA00022679"/>
    </source>
</evidence>
<evidence type="ECO:0000313" key="8">
    <source>
        <dbReference type="EMBL" id="GAB1252322.1"/>
    </source>
</evidence>
<dbReference type="InterPro" id="IPR014776">
    <property type="entry name" value="4pyrrole_Mease_sub2"/>
</dbReference>
<evidence type="ECO:0000259" key="7">
    <source>
        <dbReference type="Pfam" id="PF00590"/>
    </source>
</evidence>
<name>A0ABQ0E3M0_9PORP</name>
<keyword evidence="5 6" id="KW-0949">S-adenosyl-L-methionine</keyword>
<evidence type="ECO:0000256" key="3">
    <source>
        <dbReference type="ARBA" id="ARBA00022603"/>
    </source>
</evidence>
<dbReference type="Pfam" id="PF00590">
    <property type="entry name" value="TP_methylase"/>
    <property type="match status" value="1"/>
</dbReference>
<dbReference type="EC" id="2.1.1.198" evidence="6"/>
<feature type="domain" description="Tetrapyrrole methylase" evidence="7">
    <location>
        <begin position="5"/>
        <end position="205"/>
    </location>
</feature>
<sequence length="241" mass="26726">MAEGTLTIIPTPIGNLKDITLRALEELKEADLILAEDTRTSGVLLKHYDIHTPMESHHKFNEYKQAEGMAQRIAGGLRVALISDAGTPLVSDPGSYLVKACIGQNIKISCLPGPTALVPALVMSGLSTERFAFEGFLPVKKGRKSMLEVLASEPRTLIFYESPFRVVRTLHDLGEYFGKTRQAATVRELSKIYETVQRGTLEELAAYYESTPPKGEFVLLVEGTQHMAEIHKKELKKQQTE</sequence>
<dbReference type="InterPro" id="IPR014777">
    <property type="entry name" value="4pyrrole_Mease_sub1"/>
</dbReference>
<dbReference type="Proteomes" id="UP001628220">
    <property type="component" value="Unassembled WGS sequence"/>
</dbReference>
<accession>A0ABQ0E3M0</accession>
<dbReference type="RefSeq" id="WP_411916078.1">
    <property type="nucleotide sequence ID" value="NZ_BAAFSF010000004.1"/>
</dbReference>
<dbReference type="PIRSF" id="PIRSF005917">
    <property type="entry name" value="MTase_YraL"/>
    <property type="match status" value="1"/>
</dbReference>
<keyword evidence="9" id="KW-1185">Reference proteome</keyword>
<comment type="similarity">
    <text evidence="6">Belongs to the methyltransferase superfamily. RsmI family.</text>
</comment>
<reference evidence="8 9" key="1">
    <citation type="journal article" date="2025" name="Int. J. Syst. Evol. Microbiol.">
        <title>Desulfovibrio falkowii sp. nov., Porphyromonas miyakawae sp. nov., Mediterraneibacter flintii sp. nov. and Owariibacterium komagatae gen. nov., sp. nov., isolated from human faeces.</title>
        <authorList>
            <person name="Hamaguchi T."/>
            <person name="Ohara M."/>
            <person name="Hisatomi A."/>
            <person name="Sekiguchi K."/>
            <person name="Takeda J.I."/>
            <person name="Ueyama J."/>
            <person name="Ito M."/>
            <person name="Nishiwaki H."/>
            <person name="Ogi T."/>
            <person name="Hirayama M."/>
            <person name="Ohkuma M."/>
            <person name="Sakamoto M."/>
            <person name="Ohno K."/>
        </authorList>
    </citation>
    <scope>NUCLEOTIDE SEQUENCE [LARGE SCALE GENOMIC DNA]</scope>
    <source>
        <strain evidence="8 9">13CB11C</strain>
    </source>
</reference>
<dbReference type="PROSITE" id="PS01296">
    <property type="entry name" value="RSMI"/>
    <property type="match status" value="1"/>
</dbReference>
<gene>
    <name evidence="6 8" type="primary">rsmI</name>
    <name evidence="8" type="ORF">Tsumi_14280</name>
</gene>
<keyword evidence="2 6" id="KW-0698">rRNA processing</keyword>
<evidence type="ECO:0000256" key="2">
    <source>
        <dbReference type="ARBA" id="ARBA00022552"/>
    </source>
</evidence>
<evidence type="ECO:0000256" key="1">
    <source>
        <dbReference type="ARBA" id="ARBA00022490"/>
    </source>
</evidence>
<evidence type="ECO:0000256" key="6">
    <source>
        <dbReference type="HAMAP-Rule" id="MF_01877"/>
    </source>
</evidence>
<dbReference type="InterPro" id="IPR000878">
    <property type="entry name" value="4pyrrol_Mease"/>
</dbReference>
<comment type="function">
    <text evidence="6">Catalyzes the 2'-O-methylation of the ribose of cytidine 1402 (C1402) in 16S rRNA.</text>
</comment>